<proteinExistence type="predicted"/>
<dbReference type="OrthoDB" id="273870at2"/>
<dbReference type="EMBL" id="CP017641">
    <property type="protein sequence ID" value="APZ96804.1"/>
    <property type="molecule type" value="Genomic_DNA"/>
</dbReference>
<dbReference type="GO" id="GO:0003824">
    <property type="term" value="F:catalytic activity"/>
    <property type="evidence" value="ECO:0007669"/>
    <property type="project" value="InterPro"/>
</dbReference>
<sequence length="314" mass="34793">MNDVDILAARGPKNSVDPFRAYHAIVEPELSANGIVEDVATIFLTNRECPFRCLMCDLWQSTTDQRVPVGAIPTQIRHALESLPAAQHIKLYNSGNFFDAQAIPPKDFPAIAELVGGFKSVIVENHPQLCSDRCVEFQELCGTQLEIAMGLETSHEPTLAKLNKQMTVGDFATACESLRQNHIRLRTFILLRPPDTPEDEGVQRAIESVRFAFDCGVDCCAVIPTRTGNGIMEQLEQRGRFTPPQLTSLEVVLQEAVAWKRGRVFADLWDVRQFAACDVCADARIKRLSEINLTQQLPPPIECTACAVTSETSP</sequence>
<dbReference type="SMART" id="SM00729">
    <property type="entry name" value="Elp3"/>
    <property type="match status" value="1"/>
</dbReference>
<dbReference type="AlphaFoldDB" id="A0A1P8WRW7"/>
<dbReference type="SUPFAM" id="SSF102114">
    <property type="entry name" value="Radical SAM enzymes"/>
    <property type="match status" value="1"/>
</dbReference>
<dbReference type="InterPro" id="IPR006638">
    <property type="entry name" value="Elp3/MiaA/NifB-like_rSAM"/>
</dbReference>
<protein>
    <recommendedName>
        <fullName evidence="1">Elp3/MiaA/NifB-like radical SAM core domain-containing protein</fullName>
    </recommendedName>
</protein>
<keyword evidence="3" id="KW-1185">Reference proteome</keyword>
<dbReference type="InterPro" id="IPR005909">
    <property type="entry name" value="RaSEA"/>
</dbReference>
<dbReference type="GO" id="GO:0051536">
    <property type="term" value="F:iron-sulfur cluster binding"/>
    <property type="evidence" value="ECO:0007669"/>
    <property type="project" value="InterPro"/>
</dbReference>
<reference evidence="2 3" key="1">
    <citation type="journal article" date="2016" name="Front. Microbiol.">
        <title>Fuerstia marisgermanicae gen. nov., sp. nov., an Unusual Member of the Phylum Planctomycetes from the German Wadden Sea.</title>
        <authorList>
            <person name="Kohn T."/>
            <person name="Heuer A."/>
            <person name="Jogler M."/>
            <person name="Vollmers J."/>
            <person name="Boedeker C."/>
            <person name="Bunk B."/>
            <person name="Rast P."/>
            <person name="Borchert D."/>
            <person name="Glockner I."/>
            <person name="Freese H.M."/>
            <person name="Klenk H.P."/>
            <person name="Overmann J."/>
            <person name="Kaster A.K."/>
            <person name="Rohde M."/>
            <person name="Wiegand S."/>
            <person name="Jogler C."/>
        </authorList>
    </citation>
    <scope>NUCLEOTIDE SEQUENCE [LARGE SCALE GENOMIC DNA]</scope>
    <source>
        <strain evidence="2 3">NH11</strain>
    </source>
</reference>
<dbReference type="Proteomes" id="UP000187735">
    <property type="component" value="Chromosome"/>
</dbReference>
<dbReference type="RefSeq" id="WP_077027778.1">
    <property type="nucleotide sequence ID" value="NZ_CP017641.1"/>
</dbReference>
<gene>
    <name evidence="2" type="ORF">Fuma_06478</name>
</gene>
<dbReference type="STRING" id="1891926.Fuma_06478"/>
<name>A0A1P8WRW7_9PLAN</name>
<dbReference type="SFLD" id="SFLDS00029">
    <property type="entry name" value="Radical_SAM"/>
    <property type="match status" value="1"/>
</dbReference>
<dbReference type="InterPro" id="IPR007197">
    <property type="entry name" value="rSAM"/>
</dbReference>
<dbReference type="InterPro" id="IPR058240">
    <property type="entry name" value="rSAM_sf"/>
</dbReference>
<dbReference type="PIRSF" id="PIRSF004954">
    <property type="entry name" value="Radical_SAM"/>
    <property type="match status" value="1"/>
</dbReference>
<accession>A0A1P8WRW7</accession>
<organism evidence="2 3">
    <name type="scientific">Fuerstiella marisgermanici</name>
    <dbReference type="NCBI Taxonomy" id="1891926"/>
    <lineage>
        <taxon>Bacteria</taxon>
        <taxon>Pseudomonadati</taxon>
        <taxon>Planctomycetota</taxon>
        <taxon>Planctomycetia</taxon>
        <taxon>Planctomycetales</taxon>
        <taxon>Planctomycetaceae</taxon>
        <taxon>Fuerstiella</taxon>
    </lineage>
</organism>
<evidence type="ECO:0000259" key="1">
    <source>
        <dbReference type="SMART" id="SM00729"/>
    </source>
</evidence>
<evidence type="ECO:0000313" key="2">
    <source>
        <dbReference type="EMBL" id="APZ96804.1"/>
    </source>
</evidence>
<dbReference type="KEGG" id="fmr:Fuma_06478"/>
<feature type="domain" description="Elp3/MiaA/NifB-like radical SAM core" evidence="1">
    <location>
        <begin position="39"/>
        <end position="255"/>
    </location>
</feature>
<evidence type="ECO:0000313" key="3">
    <source>
        <dbReference type="Proteomes" id="UP000187735"/>
    </source>
</evidence>